<dbReference type="Pfam" id="PF06127">
    <property type="entry name" value="Mpo1-like"/>
    <property type="match status" value="1"/>
</dbReference>
<gene>
    <name evidence="2" type="ORF">RJJ65_37850</name>
</gene>
<keyword evidence="1" id="KW-0812">Transmembrane</keyword>
<evidence type="ECO:0000313" key="2">
    <source>
        <dbReference type="EMBL" id="MDR9778307.1"/>
    </source>
</evidence>
<accession>A0AAJ2LP06</accession>
<dbReference type="RefSeq" id="WP_310866399.1">
    <property type="nucleotide sequence ID" value="NZ_JAVLSF010000679.1"/>
</dbReference>
<dbReference type="EMBL" id="JAVLSF010000679">
    <property type="protein sequence ID" value="MDR9778307.1"/>
    <property type="molecule type" value="Genomic_DNA"/>
</dbReference>
<name>A0AAJ2LP06_9HYPH</name>
<organism evidence="2 3">
    <name type="scientific">Rhizobium hidalgonense</name>
    <dbReference type="NCBI Taxonomy" id="1538159"/>
    <lineage>
        <taxon>Bacteria</taxon>
        <taxon>Pseudomonadati</taxon>
        <taxon>Pseudomonadota</taxon>
        <taxon>Alphaproteobacteria</taxon>
        <taxon>Hyphomicrobiales</taxon>
        <taxon>Rhizobiaceae</taxon>
        <taxon>Rhizobium/Agrobacterium group</taxon>
        <taxon>Rhizobium</taxon>
    </lineage>
</organism>
<keyword evidence="1" id="KW-0472">Membrane</keyword>
<dbReference type="PANTHER" id="PTHR34205">
    <property type="entry name" value="TRANSMEMBRANE PROTEIN"/>
    <property type="match status" value="1"/>
</dbReference>
<dbReference type="Proteomes" id="UP001268610">
    <property type="component" value="Unassembled WGS sequence"/>
</dbReference>
<protein>
    <submittedName>
        <fullName evidence="2">DUF962 domain-containing protein</fullName>
    </submittedName>
</protein>
<keyword evidence="1" id="KW-1133">Transmembrane helix</keyword>
<evidence type="ECO:0000313" key="3">
    <source>
        <dbReference type="Proteomes" id="UP001268610"/>
    </source>
</evidence>
<comment type="caution">
    <text evidence="2">The sequence shown here is derived from an EMBL/GenBank/DDBJ whole genome shotgun (WGS) entry which is preliminary data.</text>
</comment>
<evidence type="ECO:0000256" key="1">
    <source>
        <dbReference type="SAM" id="Phobius"/>
    </source>
</evidence>
<dbReference type="AlphaFoldDB" id="A0AAJ2LP06"/>
<feature type="transmembrane region" description="Helical" evidence="1">
    <location>
        <begin position="51"/>
        <end position="70"/>
    </location>
</feature>
<feature type="non-terminal residue" evidence="2">
    <location>
        <position position="1"/>
    </location>
</feature>
<proteinExistence type="predicted"/>
<sequence length="111" mass="12797">QLSMPIRDYAQFYQFYLTEHSNVISRRLHVAGSAAGIYCVYKAIKTGKKSYLLKGLLTGYACAWVGHFFFEKNKPASFKQPLYSFVSDWRMFADVCRGKVSLRNAKHDKTK</sequence>
<dbReference type="PANTHER" id="PTHR34205:SF2">
    <property type="entry name" value="DUF962 DOMAIN-CONTAINING PROTEIN"/>
    <property type="match status" value="1"/>
</dbReference>
<dbReference type="InterPro" id="IPR009305">
    <property type="entry name" value="Mpo1-like"/>
</dbReference>
<reference evidence="2" key="1">
    <citation type="submission" date="2023-04" db="EMBL/GenBank/DDBJ databases">
        <title>Genomic characterization of faba bean (Vicia faba) microsymbionts in Mexican soils.</title>
        <authorList>
            <person name="Rivera Orduna F.N."/>
            <person name="Guevara-Luna J."/>
            <person name="Yan J."/>
            <person name="Arroyo-Herrera I."/>
            <person name="Li Y."/>
            <person name="Vasquez-Murrieta M.S."/>
            <person name="Wang E.T."/>
        </authorList>
    </citation>
    <scope>NUCLEOTIDE SEQUENCE</scope>
    <source>
        <strain evidence="2">CH26</strain>
    </source>
</reference>